<feature type="chain" id="PRO_5001529834" evidence="1">
    <location>
        <begin position="22"/>
        <end position="105"/>
    </location>
</feature>
<evidence type="ECO:0000313" key="2">
    <source>
        <dbReference type="EMBL" id="CDF81440.1"/>
    </source>
</evidence>
<dbReference type="Pfam" id="PF09498">
    <property type="entry name" value="DUF2388"/>
    <property type="match status" value="1"/>
</dbReference>
<dbReference type="STRING" id="1301098.PKB_0061"/>
<dbReference type="InterPro" id="IPR012661">
    <property type="entry name" value="CHP02448"/>
</dbReference>
<reference evidence="2 3" key="2">
    <citation type="submission" date="2014-05" db="EMBL/GenBank/DDBJ databases">
        <title>Genome sequence of the 3-chlorobenzoate degrading bacterium Pseudomonas knackmussii B13 shows multiple evidence for horizontal gene transfer.</title>
        <authorList>
            <person name="Miyazaki R."/>
            <person name="Bertelli C."/>
            <person name="Falquet L."/>
            <person name="Robinson-Rechavi M."/>
            <person name="Gharib W."/>
            <person name="Roy S."/>
            <person name="Van der Meer J.R."/>
        </authorList>
    </citation>
    <scope>NUCLEOTIDE SEQUENCE [LARGE SCALE GENOMIC DNA]</scope>
    <source>
        <strain evidence="2 3">B13</strain>
    </source>
</reference>
<dbReference type="AlphaFoldDB" id="A0A024H9I8"/>
<sequence length="105" mass="11059">MNRLRLLTAAALLTCASGAFATSFIVTTDMTVDATKASSDGTTNVSNSFKDDKIVLEARDDAAAFVASRGEVRGAHLEAALRHIRSKLPTLAANDLQLAQAILVI</sequence>
<protein>
    <submittedName>
        <fullName evidence="2">Hypothetical secreted protein</fullName>
    </submittedName>
</protein>
<dbReference type="eggNOG" id="ENOG5034C3K">
    <property type="taxonomic scope" value="Bacteria"/>
</dbReference>
<feature type="signal peptide" evidence="1">
    <location>
        <begin position="1"/>
        <end position="21"/>
    </location>
</feature>
<dbReference type="Proteomes" id="UP000025241">
    <property type="component" value="Chromosome I"/>
</dbReference>
<name>A0A024H9I8_PSEKB</name>
<dbReference type="PATRIC" id="fig|1301098.3.peg.63"/>
<dbReference type="HOGENOM" id="CLU_153878_1_2_6"/>
<reference evidence="2 3" key="1">
    <citation type="submission" date="2013-03" db="EMBL/GenBank/DDBJ databases">
        <authorList>
            <person name="Linke B."/>
        </authorList>
    </citation>
    <scope>NUCLEOTIDE SEQUENCE [LARGE SCALE GENOMIC DNA]</scope>
    <source>
        <strain evidence="2 3">B13</strain>
    </source>
</reference>
<dbReference type="KEGG" id="pkc:PKB_0061"/>
<organism evidence="2 3">
    <name type="scientific">Pseudomonas knackmussii (strain DSM 6978 / CCUG 54928 / LMG 23759 / B13)</name>
    <dbReference type="NCBI Taxonomy" id="1301098"/>
    <lineage>
        <taxon>Bacteria</taxon>
        <taxon>Pseudomonadati</taxon>
        <taxon>Pseudomonadota</taxon>
        <taxon>Gammaproteobacteria</taxon>
        <taxon>Pseudomonadales</taxon>
        <taxon>Pseudomonadaceae</taxon>
        <taxon>Pseudomonas</taxon>
    </lineage>
</organism>
<dbReference type="EMBL" id="HG322950">
    <property type="protein sequence ID" value="CDF81440.1"/>
    <property type="molecule type" value="Genomic_DNA"/>
</dbReference>
<keyword evidence="3" id="KW-1185">Reference proteome</keyword>
<accession>A0A024H9I8</accession>
<dbReference type="NCBIfam" id="TIGR02448">
    <property type="entry name" value="conserverd hypothetical protein"/>
    <property type="match status" value="1"/>
</dbReference>
<dbReference type="OrthoDB" id="7022011at2"/>
<proteinExistence type="predicted"/>
<keyword evidence="1" id="KW-0732">Signal</keyword>
<dbReference type="RefSeq" id="WP_043248056.1">
    <property type="nucleotide sequence ID" value="NZ_HG322950.1"/>
</dbReference>
<evidence type="ECO:0000313" key="3">
    <source>
        <dbReference type="Proteomes" id="UP000025241"/>
    </source>
</evidence>
<evidence type="ECO:0000256" key="1">
    <source>
        <dbReference type="SAM" id="SignalP"/>
    </source>
</evidence>
<gene>
    <name evidence="2" type="ORF">PKB_0061</name>
</gene>